<dbReference type="Proteomes" id="UP000311919">
    <property type="component" value="Unassembled WGS sequence"/>
</dbReference>
<feature type="region of interest" description="Disordered" evidence="1">
    <location>
        <begin position="288"/>
        <end position="311"/>
    </location>
</feature>
<dbReference type="InterPro" id="IPR000719">
    <property type="entry name" value="Prot_kinase_dom"/>
</dbReference>
<proteinExistence type="predicted"/>
<dbReference type="OrthoDB" id="24822at2759"/>
<feature type="region of interest" description="Disordered" evidence="1">
    <location>
        <begin position="381"/>
        <end position="402"/>
    </location>
</feature>
<keyword evidence="3" id="KW-0808">Transferase</keyword>
<dbReference type="SUPFAM" id="SSF56112">
    <property type="entry name" value="Protein kinase-like (PK-like)"/>
    <property type="match status" value="1"/>
</dbReference>
<dbReference type="PROSITE" id="PS50011">
    <property type="entry name" value="PROTEIN_KINASE_DOM"/>
    <property type="match status" value="1"/>
</dbReference>
<feature type="region of interest" description="Disordered" evidence="1">
    <location>
        <begin position="1289"/>
        <end position="1313"/>
    </location>
</feature>
<dbReference type="Gene3D" id="1.10.510.10">
    <property type="entry name" value="Transferase(Phosphotransferase) domain 1"/>
    <property type="match status" value="1"/>
</dbReference>
<reference evidence="3 4" key="1">
    <citation type="submission" date="2019-03" db="EMBL/GenBank/DDBJ databases">
        <title>An improved genome assembly of the fluke Schistosoma japonicum.</title>
        <authorList>
            <person name="Hu W."/>
            <person name="Luo F."/>
            <person name="Yin M."/>
            <person name="Mo X."/>
            <person name="Sun C."/>
            <person name="Wu Q."/>
            <person name="Zhu B."/>
            <person name="Xiang M."/>
            <person name="Wang J."/>
            <person name="Wang Y."/>
            <person name="Zhang T."/>
            <person name="Xu B."/>
            <person name="Zheng H."/>
            <person name="Feng Z."/>
        </authorList>
    </citation>
    <scope>NUCLEOTIDE SEQUENCE [LARGE SCALE GENOMIC DNA]</scope>
    <source>
        <strain evidence="3">HuSjv2</strain>
        <tissue evidence="3">Worms</tissue>
    </source>
</reference>
<dbReference type="InterPro" id="IPR045906">
    <property type="entry name" value="ULK4"/>
</dbReference>
<organism evidence="3 4">
    <name type="scientific">Schistosoma japonicum</name>
    <name type="common">Blood fluke</name>
    <dbReference type="NCBI Taxonomy" id="6182"/>
    <lineage>
        <taxon>Eukaryota</taxon>
        <taxon>Metazoa</taxon>
        <taxon>Spiralia</taxon>
        <taxon>Lophotrochozoa</taxon>
        <taxon>Platyhelminthes</taxon>
        <taxon>Trematoda</taxon>
        <taxon>Digenea</taxon>
        <taxon>Strigeidida</taxon>
        <taxon>Schistosomatoidea</taxon>
        <taxon>Schistosomatidae</taxon>
        <taxon>Schistosoma</taxon>
    </lineage>
</organism>
<feature type="compositionally biased region" description="Polar residues" evidence="1">
    <location>
        <begin position="1491"/>
        <end position="1510"/>
    </location>
</feature>
<sequence>MENFVLYDEIEKTSEQVIYKARRKGTIKYLAVACTEKHKRPVVSNHVRVSHELKHKNVLQFYEWYETSNHLWLVMELCTGGSLEQVIREDHFLSENVIRKFGADIVRGLQYVHSKGVVFNRLLPSRFLLDGNGTVKLFDFSLAHAEDEILDDILLQFCEEDDYPQGDFLRGLSVHTEYDSPETISQYVNSKSSDFWGLGCLFYNMFFGHPPFTGESQEELDRSILNHEPNYSNPNVNIPPSSIFKSLLTLLLIKSSSKRINESDLIKHPFWHQRISISDPVNLGGDKSALNKASTDNKQSESKSYLNGKTSTSTITSFQSKSIQDTMKLSDYNEKSLYTIEANDCKPQSFDSAISNSDVSISSIPLGSDSEHTIGVVTTPTVNNTDDNHHRKPSDQQPTAIPNITITTPTTTVTNNNNHNNSKMNLPCSKLEDRITTSNEQSIVSNSQNSDKSKMKKNSFISNDRMVQSEYHSTTSNLSQAQEEISRNIFNLTRTTSFVNNDEKNYRLALDAVETSTCKSLHIRANLALIYPWGDDSISFPRDTKSISELLSLFTNNNNNTFVIESDPKKIVNGYVLNSSSQSMWKPKPLSDYLRWARVMPPTKIDGLTRIYNPIALNNVSLEELERHIFEVVDLFRTRSSETSDTLLCRLTNVRASPNRAAIKSYRANLLAYLIWLMAKSNSINSGSKRRLSVVSTDTRSCLIGIRSAPDLLIELIKQLRSGTVLPNDVRTGLCRLCSLVSYYVALFLIHTGSLFSSCLTVLIDITRESSSRCGLRLRQAAVIALGEVLTCCTCLLLYAYRKTSTMSIDTQAIQWQTAVHHLIRLIAPISPGASSTVGSNSISNEPVSILDVFDGAAIRTVEPTLSGRNSLANEDCTGAITTKITESHVRLSAAKSLDAFVTAIHGCQLYDISVNGSLSESVTSCLQSITTGDIVSRLWSQGIMDSSTNRGGVNPIQQELILSCSSTLAGIIRLNPSLFTTGLIDRVGSSAFISLLEPPASGLACQHTDLVSRLLSTAASGLLTPLVIKPSNVPKIKRTCSASSKTSRTSISSSGTPAACRRLLCEQKFINAIFRHLESPHAMLRAKAFLLSSGIIANSPQETLPIACHHRLPTLLERNLKATRTLHHRYNDAFDYSLTKSSNISSSSGQTTESASTIYLAACVTHLADILVDDVIPTICYQVLLSVGLVTSHKNFSSTSHFIRQNSTSSSNRKASLTKSSYAHTRQTLSNPISSTHSTLNSSTSSSTLLSAFSCLPLILSGCGPIRLKLFHPQDLKLSGELNNKECHSTTNSGVSGAITSTSSSSSSSSGGIPAGTNISGFCILSFINRLLEHWTSVDAVSVAAGLFSVHHSGSFEEEILNVVLTIIEDMSQQSNLVEKRKQDLICLILPGLARLAVCSNTKPEVRSICVKVITNLASVFLGESDMAGSTTSLVELERAYSVTSIVYEDPQSSSQLRKHDRVSLGDRPLSADADTLLGGTSRTKKGRMQSFTNLQHGMPSRMTTSQYTLGRDPGSKSRSSAGNSGTGGVSNQIRMKGNRIDPSQNPDSIASAIQPPSPDVLLALFDVVNKLLVPYAKQ</sequence>
<feature type="compositionally biased region" description="Polar residues" evidence="1">
    <location>
        <begin position="291"/>
        <end position="311"/>
    </location>
</feature>
<dbReference type="GO" id="GO:0005524">
    <property type="term" value="F:ATP binding"/>
    <property type="evidence" value="ECO:0007669"/>
    <property type="project" value="InterPro"/>
</dbReference>
<evidence type="ECO:0000259" key="2">
    <source>
        <dbReference type="PROSITE" id="PS50011"/>
    </source>
</evidence>
<feature type="compositionally biased region" description="Low complexity" evidence="1">
    <location>
        <begin position="1294"/>
        <end position="1313"/>
    </location>
</feature>
<evidence type="ECO:0000313" key="4">
    <source>
        <dbReference type="Proteomes" id="UP000311919"/>
    </source>
</evidence>
<dbReference type="InterPro" id="IPR056981">
    <property type="entry name" value="HEAT_ULK4_RUNKEL"/>
</dbReference>
<dbReference type="GO" id="GO:0004672">
    <property type="term" value="F:protein kinase activity"/>
    <property type="evidence" value="ECO:0007669"/>
    <property type="project" value="InterPro"/>
</dbReference>
<dbReference type="InterPro" id="IPR011009">
    <property type="entry name" value="Kinase-like_dom_sf"/>
</dbReference>
<dbReference type="Pfam" id="PF00069">
    <property type="entry name" value="Pkinase"/>
    <property type="match status" value="1"/>
</dbReference>
<dbReference type="PANTHER" id="PTHR46240">
    <property type="entry name" value="SER/THR PROTEIN KINASE ULK4"/>
    <property type="match status" value="1"/>
</dbReference>
<name>A0A4Z2CVZ2_SCHJA</name>
<feature type="compositionally biased region" description="Polar residues" evidence="1">
    <location>
        <begin position="1518"/>
        <end position="1535"/>
    </location>
</feature>
<comment type="caution">
    <text evidence="3">The sequence shown here is derived from an EMBL/GenBank/DDBJ whole genome shotgun (WGS) entry which is preliminary data.</text>
</comment>
<feature type="domain" description="Protein kinase" evidence="2">
    <location>
        <begin position="4"/>
        <end position="271"/>
    </location>
</feature>
<evidence type="ECO:0000256" key="1">
    <source>
        <dbReference type="SAM" id="MobiDB-lite"/>
    </source>
</evidence>
<dbReference type="EMBL" id="SKCS01000411">
    <property type="protein sequence ID" value="TNN08314.1"/>
    <property type="molecule type" value="Genomic_DNA"/>
</dbReference>
<dbReference type="Pfam" id="PF23606">
    <property type="entry name" value="HEAT_ULK4"/>
    <property type="match status" value="1"/>
</dbReference>
<keyword evidence="4" id="KW-1185">Reference proteome</keyword>
<dbReference type="SUPFAM" id="SSF48371">
    <property type="entry name" value="ARM repeat"/>
    <property type="match status" value="1"/>
</dbReference>
<accession>A0A4Z2CVZ2</accession>
<keyword evidence="3" id="KW-0418">Kinase</keyword>
<dbReference type="PANTHER" id="PTHR46240:SF1">
    <property type="entry name" value="SERINE_THREONINE-PROTEIN KINASE ULK4"/>
    <property type="match status" value="1"/>
</dbReference>
<evidence type="ECO:0000313" key="3">
    <source>
        <dbReference type="EMBL" id="TNN08314.1"/>
    </source>
</evidence>
<protein>
    <submittedName>
        <fullName evidence="3">Serine/threonine-protein kinase ULK4</fullName>
    </submittedName>
</protein>
<dbReference type="CDD" id="cd14010">
    <property type="entry name" value="STKc_ULK4"/>
    <property type="match status" value="1"/>
</dbReference>
<feature type="region of interest" description="Disordered" evidence="1">
    <location>
        <begin position="1453"/>
        <end position="1554"/>
    </location>
</feature>
<gene>
    <name evidence="3" type="ORF">EWB00_007187</name>
</gene>
<dbReference type="InterPro" id="IPR016024">
    <property type="entry name" value="ARM-type_fold"/>
</dbReference>
<feature type="non-terminal residue" evidence="3">
    <location>
        <position position="1580"/>
    </location>
</feature>
<dbReference type="STRING" id="6182.A0A4Z2CVZ2"/>